<feature type="transmembrane region" description="Helical" evidence="2">
    <location>
        <begin position="35"/>
        <end position="54"/>
    </location>
</feature>
<dbReference type="GO" id="GO:0005886">
    <property type="term" value="C:plasma membrane"/>
    <property type="evidence" value="ECO:0007669"/>
    <property type="project" value="TreeGrafter"/>
</dbReference>
<proteinExistence type="predicted"/>
<organism evidence="3 4">
    <name type="scientific">Mesorhizobium temperatum</name>
    <dbReference type="NCBI Taxonomy" id="241416"/>
    <lineage>
        <taxon>Bacteria</taxon>
        <taxon>Pseudomonadati</taxon>
        <taxon>Pseudomonadota</taxon>
        <taxon>Alphaproteobacteria</taxon>
        <taxon>Hyphomicrobiales</taxon>
        <taxon>Phyllobacteriaceae</taxon>
        <taxon>Mesorhizobium</taxon>
    </lineage>
</organism>
<dbReference type="InterPro" id="IPR007383">
    <property type="entry name" value="DUF445"/>
</dbReference>
<evidence type="ECO:0000256" key="2">
    <source>
        <dbReference type="SAM" id="Phobius"/>
    </source>
</evidence>
<comment type="caution">
    <text evidence="3">The sequence shown here is derived from an EMBL/GenBank/DDBJ whole genome shotgun (WGS) entry which is preliminary data.</text>
</comment>
<keyword evidence="2" id="KW-0812">Transmembrane</keyword>
<dbReference type="PANTHER" id="PTHR38442">
    <property type="entry name" value="INNER MEMBRANE PROTEIN-RELATED"/>
    <property type="match status" value="1"/>
</dbReference>
<dbReference type="Pfam" id="PF04286">
    <property type="entry name" value="DUF445"/>
    <property type="match status" value="1"/>
</dbReference>
<dbReference type="RefSeq" id="WP_095494482.1">
    <property type="nucleotide sequence ID" value="NZ_NPKJ01000060.1"/>
</dbReference>
<dbReference type="EMBL" id="NPKJ01000060">
    <property type="protein sequence ID" value="PAQ07046.1"/>
    <property type="molecule type" value="Genomic_DNA"/>
</dbReference>
<evidence type="ECO:0000313" key="4">
    <source>
        <dbReference type="Proteomes" id="UP000216442"/>
    </source>
</evidence>
<protein>
    <recommendedName>
        <fullName evidence="5">DUF445 domain-containing protein</fullName>
    </recommendedName>
</protein>
<dbReference type="AlphaFoldDB" id="A0A271LIA1"/>
<keyword evidence="4" id="KW-1185">Reference proteome</keyword>
<keyword evidence="2" id="KW-1133">Transmembrane helix</keyword>
<accession>A0A271LIA1</accession>
<reference evidence="3 4" key="1">
    <citation type="submission" date="2017-08" db="EMBL/GenBank/DDBJ databases">
        <title>Mesorhizobium wenxinae sp. nov., a novel rhizobial species isolated from root nodules of chickpea (Cicer arietinum L.).</title>
        <authorList>
            <person name="Zhang J."/>
        </authorList>
    </citation>
    <scope>NUCLEOTIDE SEQUENCE [LARGE SCALE GENOMIC DNA]</scope>
    <source>
        <strain evidence="3 4">SDW018</strain>
    </source>
</reference>
<name>A0A271LIA1_9HYPH</name>
<evidence type="ECO:0000313" key="3">
    <source>
        <dbReference type="EMBL" id="PAQ07046.1"/>
    </source>
</evidence>
<dbReference type="PANTHER" id="PTHR38442:SF1">
    <property type="entry name" value="INNER MEMBRANE PROTEIN"/>
    <property type="match status" value="1"/>
</dbReference>
<keyword evidence="2" id="KW-0472">Membrane</keyword>
<sequence length="430" mass="47084">MPADSSSPLSISEQATDASAGDDQIAIRRQRRNRAFANGLLGSMAAIVVGTHWVDNPGFATLLLRSGAEAGLVGGLADWFAVTALFRHPLGVPIPHTAIIPNSRDRIATTLGRFIERHFLTADTVLAKLRSVGVGHRFATWIALPSSADAIADTIVDALPYLIRSAGSPDLLNFAHRTLGEQLRQADFTPVLGRVLHALTVSGEADVVFDRAIQVAEKLLQENSGQIEKLVQERSRWWIPKAIDRRIAAALISGVIEVLHKLQEPEGDARLKFRKAILDLIHTLQTSPEQREQINAAKNRLLEHPGIQAWLGSIWTDLSELALQDLQTPSSKTRASLQRGLSLFGQALATDEAMQKHLDSALERLALYVVTWRGEISSFFSDVVRNWDTKALSDRLELVVGSDLQYIRMNGTIVGALVGCLLYLGTWAIS</sequence>
<evidence type="ECO:0008006" key="5">
    <source>
        <dbReference type="Google" id="ProtNLM"/>
    </source>
</evidence>
<dbReference type="Proteomes" id="UP000216442">
    <property type="component" value="Unassembled WGS sequence"/>
</dbReference>
<feature type="region of interest" description="Disordered" evidence="1">
    <location>
        <begin position="1"/>
        <end position="23"/>
    </location>
</feature>
<gene>
    <name evidence="3" type="ORF">CIT26_21700</name>
</gene>
<feature type="compositionally biased region" description="Polar residues" evidence="1">
    <location>
        <begin position="1"/>
        <end position="17"/>
    </location>
</feature>
<dbReference type="OrthoDB" id="9769590at2"/>
<evidence type="ECO:0000256" key="1">
    <source>
        <dbReference type="SAM" id="MobiDB-lite"/>
    </source>
</evidence>